<comment type="caution">
    <text evidence="2">The sequence shown here is derived from an EMBL/GenBank/DDBJ whole genome shotgun (WGS) entry which is preliminary data.</text>
</comment>
<dbReference type="Proteomes" id="UP000314294">
    <property type="component" value="Unassembled WGS sequence"/>
</dbReference>
<feature type="compositionally biased region" description="Basic and acidic residues" evidence="1">
    <location>
        <begin position="1"/>
        <end position="14"/>
    </location>
</feature>
<accession>A0A4Z2F272</accession>
<keyword evidence="3" id="KW-1185">Reference proteome</keyword>
<reference evidence="2 3" key="1">
    <citation type="submission" date="2019-03" db="EMBL/GenBank/DDBJ databases">
        <title>First draft genome of Liparis tanakae, snailfish: a comprehensive survey of snailfish specific genes.</title>
        <authorList>
            <person name="Kim W."/>
            <person name="Song I."/>
            <person name="Jeong J.-H."/>
            <person name="Kim D."/>
            <person name="Kim S."/>
            <person name="Ryu S."/>
            <person name="Song J.Y."/>
            <person name="Lee S.K."/>
        </authorList>
    </citation>
    <scope>NUCLEOTIDE SEQUENCE [LARGE SCALE GENOMIC DNA]</scope>
    <source>
        <tissue evidence="2">Muscle</tissue>
    </source>
</reference>
<dbReference type="AlphaFoldDB" id="A0A4Z2F272"/>
<sequence>MTPQETEREREKGLRGPGDGGSEDPYRGTGLEVSYGGRSGGAGCTGHPGREVCGPALGALRSHLHKGTTGGGGLSGGSEAPPPRLCPLGSAPLGSACSQYLFVMLHLESLQLASLRPLPLTLVLCLVELNRKEEHQKNVMQIGDLALKSLNLPPQILLLLVHALAVAPLFPEVFFKDLHLEHKTTTQEERRCDINRTHSDLGEQLLFLQVVGCVGEVALTRRLLGG</sequence>
<name>A0A4Z2F272_9TELE</name>
<evidence type="ECO:0000256" key="1">
    <source>
        <dbReference type="SAM" id="MobiDB-lite"/>
    </source>
</evidence>
<proteinExistence type="predicted"/>
<evidence type="ECO:0000313" key="3">
    <source>
        <dbReference type="Proteomes" id="UP000314294"/>
    </source>
</evidence>
<protein>
    <submittedName>
        <fullName evidence="2">Uncharacterized protein</fullName>
    </submittedName>
</protein>
<organism evidence="2 3">
    <name type="scientific">Liparis tanakae</name>
    <name type="common">Tanaka's snailfish</name>
    <dbReference type="NCBI Taxonomy" id="230148"/>
    <lineage>
        <taxon>Eukaryota</taxon>
        <taxon>Metazoa</taxon>
        <taxon>Chordata</taxon>
        <taxon>Craniata</taxon>
        <taxon>Vertebrata</taxon>
        <taxon>Euteleostomi</taxon>
        <taxon>Actinopterygii</taxon>
        <taxon>Neopterygii</taxon>
        <taxon>Teleostei</taxon>
        <taxon>Neoteleostei</taxon>
        <taxon>Acanthomorphata</taxon>
        <taxon>Eupercaria</taxon>
        <taxon>Perciformes</taxon>
        <taxon>Cottioidei</taxon>
        <taxon>Cottales</taxon>
        <taxon>Liparidae</taxon>
        <taxon>Liparis</taxon>
    </lineage>
</organism>
<dbReference type="EMBL" id="SRLO01001821">
    <property type="protein sequence ID" value="TNN35148.1"/>
    <property type="molecule type" value="Genomic_DNA"/>
</dbReference>
<evidence type="ECO:0000313" key="2">
    <source>
        <dbReference type="EMBL" id="TNN35148.1"/>
    </source>
</evidence>
<feature type="region of interest" description="Disordered" evidence="1">
    <location>
        <begin position="1"/>
        <end position="31"/>
    </location>
</feature>
<gene>
    <name evidence="2" type="ORF">EYF80_054683</name>
</gene>